<comment type="caution">
    <text evidence="2">The sequence shown here is derived from an EMBL/GenBank/DDBJ whole genome shotgun (WGS) entry which is preliminary data.</text>
</comment>
<keyword evidence="3" id="KW-1185">Reference proteome</keyword>
<name>A0A417XSB2_9ACTN</name>
<gene>
    <name evidence="2" type="ORF">D0Z08_31160</name>
</gene>
<evidence type="ECO:0000313" key="3">
    <source>
        <dbReference type="Proteomes" id="UP000283644"/>
    </source>
</evidence>
<accession>A0A417XSB2</accession>
<organism evidence="2 3">
    <name type="scientific">Nocardioides immobilis</name>
    <dbReference type="NCBI Taxonomy" id="2049295"/>
    <lineage>
        <taxon>Bacteria</taxon>
        <taxon>Bacillati</taxon>
        <taxon>Actinomycetota</taxon>
        <taxon>Actinomycetes</taxon>
        <taxon>Propionibacteriales</taxon>
        <taxon>Nocardioidaceae</taxon>
        <taxon>Nocardioides</taxon>
    </lineage>
</organism>
<evidence type="ECO:0000256" key="1">
    <source>
        <dbReference type="SAM" id="MobiDB-lite"/>
    </source>
</evidence>
<dbReference type="AlphaFoldDB" id="A0A417XSB2"/>
<dbReference type="EMBL" id="QXGH01000057">
    <property type="protein sequence ID" value="RHW22772.1"/>
    <property type="molecule type" value="Genomic_DNA"/>
</dbReference>
<reference evidence="2 3" key="1">
    <citation type="submission" date="2018-09" db="EMBL/GenBank/DDBJ databases">
        <title>Genome sequencing of Nocardioides immobilis CCTCC AB 2017083 for comparison to Nocardioides silvaticus.</title>
        <authorList>
            <person name="Li C."/>
            <person name="Wang G."/>
        </authorList>
    </citation>
    <scope>NUCLEOTIDE SEQUENCE [LARGE SCALE GENOMIC DNA]</scope>
    <source>
        <strain evidence="2 3">CCTCC AB 2017083</strain>
    </source>
</reference>
<protein>
    <submittedName>
        <fullName evidence="2">Uncharacterized protein</fullName>
    </submittedName>
</protein>
<feature type="region of interest" description="Disordered" evidence="1">
    <location>
        <begin position="1"/>
        <end position="23"/>
    </location>
</feature>
<dbReference type="Proteomes" id="UP000283644">
    <property type="component" value="Unassembled WGS sequence"/>
</dbReference>
<sequence length="69" mass="7907">MAFHREWHATQQGRGRPFWETVPDPSRDQLDRVIAVFEAVRPISARPEFVADLRARLMADAASNNTSTR</sequence>
<evidence type="ECO:0000313" key="2">
    <source>
        <dbReference type="EMBL" id="RHW22772.1"/>
    </source>
</evidence>
<proteinExistence type="predicted"/>